<dbReference type="Pfam" id="PF04408">
    <property type="entry name" value="WHD_HA2"/>
    <property type="match status" value="1"/>
</dbReference>
<evidence type="ECO:0000313" key="14">
    <source>
        <dbReference type="EMBL" id="QBM88999.1"/>
    </source>
</evidence>
<dbReference type="Pfam" id="PF00575">
    <property type="entry name" value="S1"/>
    <property type="match status" value="1"/>
</dbReference>
<dbReference type="PROSITE" id="PS51192">
    <property type="entry name" value="HELICASE_ATP_BIND_1"/>
    <property type="match status" value="1"/>
</dbReference>
<dbReference type="EMBL" id="CP034459">
    <property type="protein sequence ID" value="QBM88999.1"/>
    <property type="molecule type" value="Genomic_DNA"/>
</dbReference>
<dbReference type="InterPro" id="IPR002464">
    <property type="entry name" value="DNA/RNA_helicase_DEAH_CS"/>
</dbReference>
<dbReference type="PANTHER" id="PTHR18934">
    <property type="entry name" value="ATP-DEPENDENT RNA HELICASE"/>
    <property type="match status" value="1"/>
</dbReference>
<evidence type="ECO:0000256" key="8">
    <source>
        <dbReference type="ARBA" id="ARBA00023242"/>
    </source>
</evidence>
<dbReference type="AlphaFoldDB" id="A0A4P6XPS0"/>
<name>A0A4P6XPS0_9ASCO</name>
<dbReference type="STRING" id="2163413.A0A4P6XPS0"/>
<evidence type="ECO:0000256" key="1">
    <source>
        <dbReference type="ARBA" id="ARBA00012552"/>
    </source>
</evidence>
<dbReference type="InterPro" id="IPR003029">
    <property type="entry name" value="S1_domain"/>
</dbReference>
<dbReference type="GO" id="GO:0071013">
    <property type="term" value="C:catalytic step 2 spliceosome"/>
    <property type="evidence" value="ECO:0007669"/>
    <property type="project" value="TreeGrafter"/>
</dbReference>
<keyword evidence="6" id="KW-0067">ATP-binding</keyword>
<evidence type="ECO:0000256" key="2">
    <source>
        <dbReference type="ARBA" id="ARBA00022664"/>
    </source>
</evidence>
<sequence length="1129" mass="127552">MPDQAEQLRKISSLVEQHLRFKDEDLTLSRFMLNLFDESKRKHAGASSSLYPSFKNIVESNGGDEFPEDFTQSVFEELTRLPKLAISSHKTREEMPCMPHNPAVKHADEPEQFIAQKSSNHAAASNNFTRNEGRASRNAELSDGKQAAWEGGLRDQGPGTRHDAKIEVKEGQIYRGFVSNMTPYGAFVRLNSPTSFISGLCHVSKMLFSGRTRVRHPQDVVSLNQEIFVRVDGISRDNRNSRRDKISLSMVGVDQLTGVDKLEELDMAHTQEYQQEKRGRNLLKSDLQPKRRRLTSPERWEIRQLIASGAATASDYPELNAYHKEDMDEADLEADQAVDVELNTDEPAFLKGQMGGNVFFNPMSILKNPEGSLSRSAMSGSKLVQEMREEKSARQRQLRKDAVSARSSNDPVKAMSERDMELKEKTEEVINQWRQKQRSQKAKLDGTNALMSIDEQRRSLPVYAMRTELLQAIRDNQFLVIVGETGSGKTTQIVQYFYEEAINKVGDEFRMIGCTQPRRVAAVSVASRVAAEVGCKVGEEVGYTIRFEDMTSSKTKIKYMTDGILQREALIDPTMLKYSLIMLDEAHERTIATDVLFALLKTACLQNPKLKVVVTSATLDSDKFSRYFNNCPVLTIPGRTYPVEVLFSREPEQDYLAAALDCVMQIHVGEAEGDILVFLTGQEEIETSVEILNARVRTLGAAVLELIVVPVFAAMPSEMQSRIFEPAPEGARKVVLATNIAETSITIDGIKYVVDPGFVKVNAYDPKLGMDLLIVSPISRAQANQRSGRAGRTGPGKCFRLYTEKAFELEMLPNSIPEIQRRNLASTILMLKAMGINDLLNFQFMDPPPAQTMVNALHELFTLDALDDNGLLTLLGRQMADFPMEPALAKTLLASVDHLCALEVLTIVAMLSVQTVFYRPKEKQAAADQRKQRFHSIHGDHLTFLNVYKAWELSGRSSRWCKENYIHERSMRRAQDVKRQLETIMHKYRLSVNSSDDNSTIRKAFCSGFFRNLAKRDPHDGLYNTLLDQTPVHLHPSLSIYGKSVEYVIYHTLLLTTKEYMHCATAIDPRWLTELAPKFFKKSDPNVLSEKKRKEKIVPLFDRYAQSQDSWRLTAHVEAKQKALGQLQQ</sequence>
<feature type="compositionally biased region" description="Basic and acidic residues" evidence="10">
    <location>
        <begin position="131"/>
        <end position="143"/>
    </location>
</feature>
<dbReference type="SMART" id="SM00490">
    <property type="entry name" value="HELICc"/>
    <property type="match status" value="1"/>
</dbReference>
<dbReference type="PROSITE" id="PS51194">
    <property type="entry name" value="HELICASE_CTER"/>
    <property type="match status" value="1"/>
</dbReference>
<evidence type="ECO:0000256" key="3">
    <source>
        <dbReference type="ARBA" id="ARBA00022741"/>
    </source>
</evidence>
<feature type="domain" description="Helicase C-terminal" evidence="13">
    <location>
        <begin position="663"/>
        <end position="835"/>
    </location>
</feature>
<dbReference type="Proteomes" id="UP000292447">
    <property type="component" value="Chromosome IV"/>
</dbReference>
<dbReference type="Gene3D" id="1.20.120.1080">
    <property type="match status" value="1"/>
</dbReference>
<dbReference type="GO" id="GO:0003724">
    <property type="term" value="F:RNA helicase activity"/>
    <property type="evidence" value="ECO:0007669"/>
    <property type="project" value="UniProtKB-EC"/>
</dbReference>
<keyword evidence="7" id="KW-0508">mRNA splicing</keyword>
<keyword evidence="2" id="KW-0507">mRNA processing</keyword>
<dbReference type="InterPro" id="IPR011709">
    <property type="entry name" value="DEAD-box_helicase_OB_fold"/>
</dbReference>
<feature type="compositionally biased region" description="Basic and acidic residues" evidence="10">
    <location>
        <begin position="389"/>
        <end position="403"/>
    </location>
</feature>
<gene>
    <name evidence="14" type="primary">MPUL0D00580</name>
    <name evidence="14" type="ORF">METSCH_D00580</name>
</gene>
<evidence type="ECO:0000313" key="15">
    <source>
        <dbReference type="Proteomes" id="UP000292447"/>
    </source>
</evidence>
<dbReference type="InterPro" id="IPR048333">
    <property type="entry name" value="HA2_WH"/>
</dbReference>
<evidence type="ECO:0000256" key="7">
    <source>
        <dbReference type="ARBA" id="ARBA00023187"/>
    </source>
</evidence>
<evidence type="ECO:0000256" key="6">
    <source>
        <dbReference type="ARBA" id="ARBA00022840"/>
    </source>
</evidence>
<dbReference type="Gene3D" id="3.40.50.300">
    <property type="entry name" value="P-loop containing nucleotide triphosphate hydrolases"/>
    <property type="match status" value="2"/>
</dbReference>
<reference evidence="15" key="1">
    <citation type="submission" date="2019-03" db="EMBL/GenBank/DDBJ databases">
        <title>Snf2 controls pulcherriminic acid biosynthesis and connects pigmentation and antifungal activity of the yeast Metschnikowia pulcherrima.</title>
        <authorList>
            <person name="Gore-Lloyd D."/>
            <person name="Sumann I."/>
            <person name="Brachmann A.O."/>
            <person name="Schneeberger K."/>
            <person name="Ortiz-Merino R.A."/>
            <person name="Moreno-Beltran M."/>
            <person name="Schlaefli M."/>
            <person name="Kirner P."/>
            <person name="Santos Kron A."/>
            <person name="Wolfe K.H."/>
            <person name="Piel J."/>
            <person name="Ahrens C.H."/>
            <person name="Henk D."/>
            <person name="Freimoser F.M."/>
        </authorList>
    </citation>
    <scope>NUCLEOTIDE SEQUENCE [LARGE SCALE GENOMIC DNA]</scope>
    <source>
        <strain evidence="15">APC 1.2</strain>
    </source>
</reference>
<dbReference type="SMART" id="SM00847">
    <property type="entry name" value="HA2"/>
    <property type="match status" value="1"/>
</dbReference>
<dbReference type="InterPro" id="IPR011545">
    <property type="entry name" value="DEAD/DEAH_box_helicase_dom"/>
</dbReference>
<dbReference type="SMART" id="SM00316">
    <property type="entry name" value="S1"/>
    <property type="match status" value="1"/>
</dbReference>
<dbReference type="GO" id="GO:0016787">
    <property type="term" value="F:hydrolase activity"/>
    <property type="evidence" value="ECO:0007669"/>
    <property type="project" value="UniProtKB-KW"/>
</dbReference>
<dbReference type="FunFam" id="1.20.120.1080:FF:000001">
    <property type="entry name" value="Pre-mRNA-splicing factor ATP-dependent RNA helicase"/>
    <property type="match status" value="1"/>
</dbReference>
<comment type="catalytic activity">
    <reaction evidence="9">
        <text>ATP + H2O = ADP + phosphate + H(+)</text>
        <dbReference type="Rhea" id="RHEA:13065"/>
        <dbReference type="ChEBI" id="CHEBI:15377"/>
        <dbReference type="ChEBI" id="CHEBI:15378"/>
        <dbReference type="ChEBI" id="CHEBI:30616"/>
        <dbReference type="ChEBI" id="CHEBI:43474"/>
        <dbReference type="ChEBI" id="CHEBI:456216"/>
        <dbReference type="EC" id="3.6.4.13"/>
    </reaction>
</comment>
<evidence type="ECO:0000256" key="5">
    <source>
        <dbReference type="ARBA" id="ARBA00022806"/>
    </source>
</evidence>
<dbReference type="Pfam" id="PF07717">
    <property type="entry name" value="OB_NTP_bind"/>
    <property type="match status" value="1"/>
</dbReference>
<feature type="region of interest" description="Disordered" evidence="10">
    <location>
        <begin position="120"/>
        <end position="165"/>
    </location>
</feature>
<dbReference type="SMART" id="SM00487">
    <property type="entry name" value="DEXDc"/>
    <property type="match status" value="1"/>
</dbReference>
<dbReference type="InterPro" id="IPR001650">
    <property type="entry name" value="Helicase_C-like"/>
</dbReference>
<dbReference type="EC" id="3.6.4.13" evidence="1"/>
<organism evidence="14 15">
    <name type="scientific">Metschnikowia aff. pulcherrima</name>
    <dbReference type="NCBI Taxonomy" id="2163413"/>
    <lineage>
        <taxon>Eukaryota</taxon>
        <taxon>Fungi</taxon>
        <taxon>Dikarya</taxon>
        <taxon>Ascomycota</taxon>
        <taxon>Saccharomycotina</taxon>
        <taxon>Pichiomycetes</taxon>
        <taxon>Metschnikowiaceae</taxon>
        <taxon>Metschnikowia</taxon>
    </lineage>
</organism>
<dbReference type="InterPro" id="IPR007502">
    <property type="entry name" value="Helicase-assoc_dom"/>
</dbReference>
<dbReference type="CDD" id="cd18791">
    <property type="entry name" value="SF2_C_RHA"/>
    <property type="match status" value="1"/>
</dbReference>
<dbReference type="GO" id="GO:0003723">
    <property type="term" value="F:RNA binding"/>
    <property type="evidence" value="ECO:0007669"/>
    <property type="project" value="TreeGrafter"/>
</dbReference>
<feature type="region of interest" description="Disordered" evidence="10">
    <location>
        <begin position="389"/>
        <end position="420"/>
    </location>
</feature>
<feature type="region of interest" description="Disordered" evidence="10">
    <location>
        <begin position="272"/>
        <end position="294"/>
    </location>
</feature>
<dbReference type="InterPro" id="IPR014001">
    <property type="entry name" value="Helicase_ATP-bd"/>
</dbReference>
<dbReference type="FunFam" id="3.40.50.300:FF:000615">
    <property type="entry name" value="pre-mRNA-splicing factor ATP-dependent RNA helicase DEAH7"/>
    <property type="match status" value="1"/>
</dbReference>
<dbReference type="CDD" id="cd05684">
    <property type="entry name" value="S1_DHX8_helicase"/>
    <property type="match status" value="1"/>
</dbReference>
<keyword evidence="4" id="KW-0378">Hydrolase</keyword>
<evidence type="ECO:0000259" key="11">
    <source>
        <dbReference type="PROSITE" id="PS50126"/>
    </source>
</evidence>
<dbReference type="Pfam" id="PF21010">
    <property type="entry name" value="HA2_C"/>
    <property type="match status" value="1"/>
</dbReference>
<feature type="domain" description="Helicase ATP-binding" evidence="12">
    <location>
        <begin position="470"/>
        <end position="637"/>
    </location>
</feature>
<dbReference type="Pfam" id="PF00270">
    <property type="entry name" value="DEAD"/>
    <property type="match status" value="1"/>
</dbReference>
<dbReference type="FunFam" id="3.40.50.300:FF:000007">
    <property type="entry name" value="Pre-mRNA-splicing factor ATP-dependent RNA helicase"/>
    <property type="match status" value="1"/>
</dbReference>
<accession>A0A4P6XPS0</accession>
<dbReference type="Gene3D" id="2.40.50.140">
    <property type="entry name" value="Nucleic acid-binding proteins"/>
    <property type="match status" value="1"/>
</dbReference>
<feature type="compositionally biased region" description="Polar residues" evidence="10">
    <location>
        <begin position="120"/>
        <end position="130"/>
    </location>
</feature>
<dbReference type="PROSITE" id="PS00690">
    <property type="entry name" value="DEAH_ATP_HELICASE"/>
    <property type="match status" value="1"/>
</dbReference>
<dbReference type="GO" id="GO:0005524">
    <property type="term" value="F:ATP binding"/>
    <property type="evidence" value="ECO:0007669"/>
    <property type="project" value="UniProtKB-KW"/>
</dbReference>
<evidence type="ECO:0000259" key="13">
    <source>
        <dbReference type="PROSITE" id="PS51194"/>
    </source>
</evidence>
<protein>
    <recommendedName>
        <fullName evidence="1">RNA helicase</fullName>
        <ecNumber evidence="1">3.6.4.13</ecNumber>
    </recommendedName>
</protein>
<dbReference type="Pfam" id="PF00271">
    <property type="entry name" value="Helicase_C"/>
    <property type="match status" value="1"/>
</dbReference>
<feature type="domain" description="S1 motif" evidence="11">
    <location>
        <begin position="171"/>
        <end position="251"/>
    </location>
</feature>
<dbReference type="SUPFAM" id="SSF50249">
    <property type="entry name" value="Nucleic acid-binding proteins"/>
    <property type="match status" value="1"/>
</dbReference>
<dbReference type="PROSITE" id="PS50126">
    <property type="entry name" value="S1"/>
    <property type="match status" value="1"/>
</dbReference>
<evidence type="ECO:0000256" key="10">
    <source>
        <dbReference type="SAM" id="MobiDB-lite"/>
    </source>
</evidence>
<keyword evidence="5 14" id="KW-0347">Helicase</keyword>
<dbReference type="InterPro" id="IPR027417">
    <property type="entry name" value="P-loop_NTPase"/>
</dbReference>
<evidence type="ECO:0000256" key="9">
    <source>
        <dbReference type="ARBA" id="ARBA00047984"/>
    </source>
</evidence>
<dbReference type="InterPro" id="IPR049621">
    <property type="entry name" value="S1_DHX8_helicase"/>
</dbReference>
<dbReference type="GO" id="GO:0065003">
    <property type="term" value="P:protein-containing complex assembly"/>
    <property type="evidence" value="ECO:0007669"/>
    <property type="project" value="UniProtKB-ARBA"/>
</dbReference>
<dbReference type="PANTHER" id="PTHR18934:SF85">
    <property type="entry name" value="ATP-DEPENDENT RNA HELICASE DHX8"/>
    <property type="match status" value="1"/>
</dbReference>
<keyword evidence="15" id="KW-1185">Reference proteome</keyword>
<dbReference type="InterPro" id="IPR012340">
    <property type="entry name" value="NA-bd_OB-fold"/>
</dbReference>
<keyword evidence="3" id="KW-0547">Nucleotide-binding</keyword>
<dbReference type="GO" id="GO:0022613">
    <property type="term" value="P:ribonucleoprotein complex biogenesis"/>
    <property type="evidence" value="ECO:0007669"/>
    <property type="project" value="UniProtKB-ARBA"/>
</dbReference>
<keyword evidence="8" id="KW-0539">Nucleus</keyword>
<dbReference type="SUPFAM" id="SSF52540">
    <property type="entry name" value="P-loop containing nucleoside triphosphate hydrolases"/>
    <property type="match status" value="1"/>
</dbReference>
<evidence type="ECO:0000259" key="12">
    <source>
        <dbReference type="PROSITE" id="PS51192"/>
    </source>
</evidence>
<proteinExistence type="predicted"/>
<evidence type="ECO:0000256" key="4">
    <source>
        <dbReference type="ARBA" id="ARBA00022801"/>
    </source>
</evidence>
<dbReference type="GO" id="GO:0005684">
    <property type="term" value="C:U2-type spliceosomal complex"/>
    <property type="evidence" value="ECO:0007669"/>
    <property type="project" value="UniProtKB-ARBA"/>
</dbReference>
<dbReference type="GO" id="GO:0000390">
    <property type="term" value="P:spliceosomal complex disassembly"/>
    <property type="evidence" value="ECO:0007669"/>
    <property type="project" value="TreeGrafter"/>
</dbReference>